<feature type="transmembrane region" description="Helical" evidence="1">
    <location>
        <begin position="114"/>
        <end position="132"/>
    </location>
</feature>
<reference evidence="2 3" key="1">
    <citation type="submission" date="2015-12" db="EMBL/GenBank/DDBJ databases">
        <title>The genome of Folsomia candida.</title>
        <authorList>
            <person name="Faddeeva A."/>
            <person name="Derks M.F."/>
            <person name="Anvar Y."/>
            <person name="Smit S."/>
            <person name="Van Straalen N."/>
            <person name="Roelofs D."/>
        </authorList>
    </citation>
    <scope>NUCLEOTIDE SEQUENCE [LARGE SCALE GENOMIC DNA]</scope>
    <source>
        <strain evidence="2 3">VU population</strain>
        <tissue evidence="2">Whole body</tissue>
    </source>
</reference>
<evidence type="ECO:0000313" key="2">
    <source>
        <dbReference type="EMBL" id="OXA44337.1"/>
    </source>
</evidence>
<keyword evidence="1" id="KW-0812">Transmembrane</keyword>
<feature type="transmembrane region" description="Helical" evidence="1">
    <location>
        <begin position="399"/>
        <end position="420"/>
    </location>
</feature>
<dbReference type="Pfam" id="PF07690">
    <property type="entry name" value="MFS_1"/>
    <property type="match status" value="1"/>
</dbReference>
<feature type="transmembrane region" description="Helical" evidence="1">
    <location>
        <begin position="84"/>
        <end position="107"/>
    </location>
</feature>
<feature type="transmembrane region" description="Helical" evidence="1">
    <location>
        <begin position="171"/>
        <end position="190"/>
    </location>
</feature>
<dbReference type="Proteomes" id="UP000198287">
    <property type="component" value="Unassembled WGS sequence"/>
</dbReference>
<gene>
    <name evidence="2" type="ORF">Fcan01_20625</name>
</gene>
<feature type="transmembrane region" description="Helical" evidence="1">
    <location>
        <begin position="461"/>
        <end position="484"/>
    </location>
</feature>
<keyword evidence="3" id="KW-1185">Reference proteome</keyword>
<evidence type="ECO:0000256" key="1">
    <source>
        <dbReference type="SAM" id="Phobius"/>
    </source>
</evidence>
<name>A0A226DI13_FOLCA</name>
<dbReference type="SUPFAM" id="SSF103473">
    <property type="entry name" value="MFS general substrate transporter"/>
    <property type="match status" value="1"/>
</dbReference>
<dbReference type="Gene3D" id="1.20.1250.20">
    <property type="entry name" value="MFS general substrate transporter like domains"/>
    <property type="match status" value="1"/>
</dbReference>
<dbReference type="AlphaFoldDB" id="A0A226DI13"/>
<feature type="transmembrane region" description="Helical" evidence="1">
    <location>
        <begin position="326"/>
        <end position="352"/>
    </location>
</feature>
<dbReference type="InterPro" id="IPR036259">
    <property type="entry name" value="MFS_trans_sf"/>
</dbReference>
<keyword evidence="1" id="KW-0472">Membrane</keyword>
<keyword evidence="1" id="KW-1133">Transmembrane helix</keyword>
<sequence length="502" mass="56091">MVPWRPLVTVAIGFCESLIFSGLIFGWPSLVHVLQIEGVYSHLCLTGEDYGQNATSLLLGGGNNATGDDHVIIKCKDQDNMFGLLYSVMLAAFGIPSVIIGFSLDYLGLRYTRLFGNTMVLAGFLSLSFATAETPWLLWPGMLCICLGANTLRLCALQYGNAWPEKRSTIMFLYTSAHAISTTVFLMFQYANSAGLSLQTSALAVSVICGLTFVSTFILPKMKVEEPAAPEPEYKEKIPMKSSKDNVFLEKSREAGELERSVGHLDKEEKSQSDTTVIPLMESIKTMSFVLHMIWLINVYMLRFYITSFNTWAWKTTNDASQVAFYNSFAGTCSLISPFISPIGGIVTDYITKKAGQKEDKVERLASKFQAPVLILCVTTTLILSVYVCKLFYSPLAVYISIVMVSIARPVTIASVYTYVRIRFYPEHFNRLTGLGFTVISIVCLAQYPMYVWLFHSDESYTLASTSFCIVILCTFISPGHLMLRRFPLRFAAEEIRNRKNV</sequence>
<feature type="transmembrane region" description="Helical" evidence="1">
    <location>
        <begin position="432"/>
        <end position="455"/>
    </location>
</feature>
<accession>A0A226DI13</accession>
<dbReference type="InterPro" id="IPR011701">
    <property type="entry name" value="MFS"/>
</dbReference>
<dbReference type="InterPro" id="IPR027197">
    <property type="entry name" value="SLC43A3"/>
</dbReference>
<dbReference type="EMBL" id="LNIX01000019">
    <property type="protein sequence ID" value="OXA44337.1"/>
    <property type="molecule type" value="Genomic_DNA"/>
</dbReference>
<evidence type="ECO:0000313" key="3">
    <source>
        <dbReference type="Proteomes" id="UP000198287"/>
    </source>
</evidence>
<dbReference type="OMA" id="WTALHYM"/>
<feature type="transmembrane region" description="Helical" evidence="1">
    <location>
        <begin position="373"/>
        <end position="393"/>
    </location>
</feature>
<feature type="transmembrane region" description="Helical" evidence="1">
    <location>
        <begin position="138"/>
        <end position="159"/>
    </location>
</feature>
<feature type="transmembrane region" description="Helical" evidence="1">
    <location>
        <begin position="7"/>
        <end position="27"/>
    </location>
</feature>
<protein>
    <submittedName>
        <fullName evidence="2">Large neutral amino acids transporter small subunit 4</fullName>
    </submittedName>
</protein>
<proteinExistence type="predicted"/>
<dbReference type="GO" id="GO:0022857">
    <property type="term" value="F:transmembrane transporter activity"/>
    <property type="evidence" value="ECO:0007669"/>
    <property type="project" value="InterPro"/>
</dbReference>
<dbReference type="PANTHER" id="PTHR20765">
    <property type="entry name" value="SOLUTE CARRIER FAMILY 43 MEMBER 3-RELATED"/>
    <property type="match status" value="1"/>
</dbReference>
<comment type="caution">
    <text evidence="2">The sequence shown here is derived from an EMBL/GenBank/DDBJ whole genome shotgun (WGS) entry which is preliminary data.</text>
</comment>
<organism evidence="2 3">
    <name type="scientific">Folsomia candida</name>
    <name type="common">Springtail</name>
    <dbReference type="NCBI Taxonomy" id="158441"/>
    <lineage>
        <taxon>Eukaryota</taxon>
        <taxon>Metazoa</taxon>
        <taxon>Ecdysozoa</taxon>
        <taxon>Arthropoda</taxon>
        <taxon>Hexapoda</taxon>
        <taxon>Collembola</taxon>
        <taxon>Entomobryomorpha</taxon>
        <taxon>Isotomoidea</taxon>
        <taxon>Isotomidae</taxon>
        <taxon>Proisotominae</taxon>
        <taxon>Folsomia</taxon>
    </lineage>
</organism>
<feature type="transmembrane region" description="Helical" evidence="1">
    <location>
        <begin position="196"/>
        <end position="219"/>
    </location>
</feature>
<dbReference type="PANTHER" id="PTHR20765:SF1">
    <property type="entry name" value="EQUILIBRATIVE NUCLEOBASE TRANSPORTER 1"/>
    <property type="match status" value="1"/>
</dbReference>
<feature type="transmembrane region" description="Helical" evidence="1">
    <location>
        <begin position="289"/>
        <end position="306"/>
    </location>
</feature>
<dbReference type="OrthoDB" id="6341381at2759"/>